<keyword evidence="1" id="KW-0812">Transmembrane</keyword>
<feature type="transmembrane region" description="Helical" evidence="1">
    <location>
        <begin position="178"/>
        <end position="199"/>
    </location>
</feature>
<dbReference type="EMBL" id="BSPQ01000002">
    <property type="protein sequence ID" value="GLS89921.1"/>
    <property type="molecule type" value="Genomic_DNA"/>
</dbReference>
<organism evidence="3 4">
    <name type="scientific">Psychromonas marina</name>
    <dbReference type="NCBI Taxonomy" id="88364"/>
    <lineage>
        <taxon>Bacteria</taxon>
        <taxon>Pseudomonadati</taxon>
        <taxon>Pseudomonadota</taxon>
        <taxon>Gammaproteobacteria</taxon>
        <taxon>Alteromonadales</taxon>
        <taxon>Psychromonadaceae</taxon>
        <taxon>Psychromonas</taxon>
    </lineage>
</organism>
<reference evidence="4" key="1">
    <citation type="journal article" date="2019" name="Int. J. Syst. Evol. Microbiol.">
        <title>The Global Catalogue of Microorganisms (GCM) 10K type strain sequencing project: providing services to taxonomists for standard genome sequencing and annotation.</title>
        <authorList>
            <consortium name="The Broad Institute Genomics Platform"/>
            <consortium name="The Broad Institute Genome Sequencing Center for Infectious Disease"/>
            <person name="Wu L."/>
            <person name="Ma J."/>
        </authorList>
    </citation>
    <scope>NUCLEOTIDE SEQUENCE [LARGE SCALE GENOMIC DNA]</scope>
    <source>
        <strain evidence="4">NBRC 103166</strain>
    </source>
</reference>
<dbReference type="InterPro" id="IPR037185">
    <property type="entry name" value="EmrE-like"/>
</dbReference>
<dbReference type="RefSeq" id="WP_284203045.1">
    <property type="nucleotide sequence ID" value="NZ_BSPQ01000002.1"/>
</dbReference>
<feature type="domain" description="EamA" evidence="2">
    <location>
        <begin position="7"/>
        <end position="139"/>
    </location>
</feature>
<feature type="transmembrane region" description="Helical" evidence="1">
    <location>
        <begin position="153"/>
        <end position="171"/>
    </location>
</feature>
<evidence type="ECO:0000259" key="2">
    <source>
        <dbReference type="Pfam" id="PF00892"/>
    </source>
</evidence>
<keyword evidence="1" id="KW-1133">Transmembrane helix</keyword>
<name>A0ABQ6DXP2_9GAMM</name>
<dbReference type="PANTHER" id="PTHR22911">
    <property type="entry name" value="ACYL-MALONYL CONDENSING ENZYME-RELATED"/>
    <property type="match status" value="1"/>
</dbReference>
<feature type="transmembrane region" description="Helical" evidence="1">
    <location>
        <begin position="123"/>
        <end position="141"/>
    </location>
</feature>
<dbReference type="InterPro" id="IPR000620">
    <property type="entry name" value="EamA_dom"/>
</dbReference>
<gene>
    <name evidence="3" type="ORF">GCM10007916_09880</name>
</gene>
<proteinExistence type="predicted"/>
<protein>
    <recommendedName>
        <fullName evidence="2">EamA domain-containing protein</fullName>
    </recommendedName>
</protein>
<feature type="transmembrane region" description="Helical" evidence="1">
    <location>
        <begin position="94"/>
        <end position="116"/>
    </location>
</feature>
<evidence type="ECO:0000256" key="1">
    <source>
        <dbReference type="SAM" id="Phobius"/>
    </source>
</evidence>
<dbReference type="Gene3D" id="1.10.3730.20">
    <property type="match status" value="1"/>
</dbReference>
<keyword evidence="1" id="KW-0472">Membrane</keyword>
<evidence type="ECO:0000313" key="3">
    <source>
        <dbReference type="EMBL" id="GLS89921.1"/>
    </source>
</evidence>
<comment type="caution">
    <text evidence="3">The sequence shown here is derived from an EMBL/GenBank/DDBJ whole genome shotgun (WGS) entry which is preliminary data.</text>
</comment>
<feature type="transmembrane region" description="Helical" evidence="1">
    <location>
        <begin position="37"/>
        <end position="55"/>
    </location>
</feature>
<feature type="transmembrane region" description="Helical" evidence="1">
    <location>
        <begin position="205"/>
        <end position="224"/>
    </location>
</feature>
<dbReference type="SUPFAM" id="SSF103481">
    <property type="entry name" value="Multidrug resistance efflux transporter EmrE"/>
    <property type="match status" value="2"/>
</dbReference>
<feature type="transmembrane region" description="Helical" evidence="1">
    <location>
        <begin position="67"/>
        <end position="88"/>
    </location>
</feature>
<dbReference type="Proteomes" id="UP001157353">
    <property type="component" value="Unassembled WGS sequence"/>
</dbReference>
<accession>A0ABQ6DXP2</accession>
<keyword evidence="4" id="KW-1185">Reference proteome</keyword>
<sequence length="290" mass="31394">MLNKKISGYLLVLTSMLIVSADSLLVELTQAASWDLLFWRGGFMALSLSVVLLLRSPKKLLSNVRELNVSSFVAGIGFAVGAIGFVMALDKTTVSSTVTIFNTAPLFTVILSFFFLKERIARSTLIAIATVISGVWVIFAFAPSQSLWQGDLYALIGAIFFAIYLICLSINKGRNAELILLIAGIIIMIFAGFNGASPLQLNMQQYIYLFLMGGVMLPAAYLLVSKASALISAPEVSFILLGEIFFGPLYVLFILGDAPSNSDMVGAAIVLTTLAAHTYWQFKHPEPTQG</sequence>
<dbReference type="Pfam" id="PF00892">
    <property type="entry name" value="EamA"/>
    <property type="match status" value="1"/>
</dbReference>
<evidence type="ECO:0000313" key="4">
    <source>
        <dbReference type="Proteomes" id="UP001157353"/>
    </source>
</evidence>
<feature type="transmembrane region" description="Helical" evidence="1">
    <location>
        <begin position="236"/>
        <end position="258"/>
    </location>
</feature>